<proteinExistence type="predicted"/>
<feature type="transmembrane region" description="Helical" evidence="1">
    <location>
        <begin position="96"/>
        <end position="114"/>
    </location>
</feature>
<evidence type="ECO:0000313" key="3">
    <source>
        <dbReference type="Proteomes" id="UP000003280"/>
    </source>
</evidence>
<comment type="caution">
    <text evidence="2">The sequence shown here is derived from an EMBL/GenBank/DDBJ whole genome shotgun (WGS) entry which is preliminary data.</text>
</comment>
<feature type="transmembrane region" description="Helical" evidence="1">
    <location>
        <begin position="164"/>
        <end position="190"/>
    </location>
</feature>
<feature type="transmembrane region" description="Helical" evidence="1">
    <location>
        <begin position="23"/>
        <end position="43"/>
    </location>
</feature>
<dbReference type="HOGENOM" id="CLU_089238_0_0_9"/>
<accession>E0NNH7</accession>
<protein>
    <submittedName>
        <fullName evidence="2">Uncharacterized protein</fullName>
    </submittedName>
</protein>
<keyword evidence="1" id="KW-0472">Membrane</keyword>
<keyword evidence="3" id="KW-1185">Reference proteome</keyword>
<evidence type="ECO:0000313" key="2">
    <source>
        <dbReference type="EMBL" id="EFM24580.1"/>
    </source>
</evidence>
<gene>
    <name evidence="2" type="ORF">HMPREF9225_1716</name>
</gene>
<dbReference type="eggNOG" id="ENOG502ZC7V">
    <property type="taxonomic scope" value="Bacteria"/>
</dbReference>
<reference evidence="2 3" key="1">
    <citation type="submission" date="2010-07" db="EMBL/GenBank/DDBJ databases">
        <authorList>
            <person name="Muzny D."/>
            <person name="Qin X."/>
            <person name="Deng J."/>
            <person name="Jiang H."/>
            <person name="Liu Y."/>
            <person name="Qu J."/>
            <person name="Song X.-Z."/>
            <person name="Zhang L."/>
            <person name="Thornton R."/>
            <person name="Coyle M."/>
            <person name="Francisco L."/>
            <person name="Jackson L."/>
            <person name="Javaid M."/>
            <person name="Korchina V."/>
            <person name="Kovar C."/>
            <person name="Mata R."/>
            <person name="Mathew T."/>
            <person name="Ngo R."/>
            <person name="Nguyen L."/>
            <person name="Nguyen N."/>
            <person name="Okwuonu G."/>
            <person name="Ongeri F."/>
            <person name="Pham C."/>
            <person name="Simmons D."/>
            <person name="Wilczek-Boney K."/>
            <person name="Hale W."/>
            <person name="Jakkamsetti A."/>
            <person name="Pham P."/>
            <person name="Ruth R."/>
            <person name="San Lucas F."/>
            <person name="Warren J."/>
            <person name="Zhang J."/>
            <person name="Zhao Z."/>
            <person name="Zhou C."/>
            <person name="Zhu D."/>
            <person name="Lee S."/>
            <person name="Bess C."/>
            <person name="Blankenburg K."/>
            <person name="Forbes L."/>
            <person name="Fu Q."/>
            <person name="Gubbala S."/>
            <person name="Hirani K."/>
            <person name="Jayaseelan J.C."/>
            <person name="Lara F."/>
            <person name="Munidasa M."/>
            <person name="Palculict T."/>
            <person name="Patil S."/>
            <person name="Pu L.-L."/>
            <person name="Saada N."/>
            <person name="Tang L."/>
            <person name="Weissenberger G."/>
            <person name="Zhu Y."/>
            <person name="Hemphill L."/>
            <person name="Shang Y."/>
            <person name="Youmans B."/>
            <person name="Ayvaz T."/>
            <person name="Ross M."/>
            <person name="Santibanez J."/>
            <person name="Aqrawi P."/>
            <person name="Gross S."/>
            <person name="Joshi V."/>
            <person name="Fowler G."/>
            <person name="Nazareth L."/>
            <person name="Reid J."/>
            <person name="Worley K."/>
            <person name="Petrosino J."/>
            <person name="Highlander S."/>
            <person name="Gibbs R."/>
        </authorList>
    </citation>
    <scope>NUCLEOTIDE SEQUENCE [LARGE SCALE GENOMIC DNA]</scope>
    <source>
        <strain evidence="2 3">ATCC BAA-1640</strain>
    </source>
</reference>
<dbReference type="Proteomes" id="UP000003280">
    <property type="component" value="Unassembled WGS sequence"/>
</dbReference>
<dbReference type="EMBL" id="AEEH01000050">
    <property type="protein sequence ID" value="EFM24580.1"/>
    <property type="molecule type" value="Genomic_DNA"/>
</dbReference>
<dbReference type="OrthoDB" id="1701429at2"/>
<organism evidence="2 3">
    <name type="scientific">Peptoniphilus duerdenii ATCC BAA-1640</name>
    <dbReference type="NCBI Taxonomy" id="862517"/>
    <lineage>
        <taxon>Bacteria</taxon>
        <taxon>Bacillati</taxon>
        <taxon>Bacillota</taxon>
        <taxon>Tissierellia</taxon>
        <taxon>Tissierellales</taxon>
        <taxon>Peptoniphilaceae</taxon>
        <taxon>Peptoniphilus</taxon>
    </lineage>
</organism>
<keyword evidence="1" id="KW-1133">Transmembrane helix</keyword>
<feature type="transmembrane region" description="Helical" evidence="1">
    <location>
        <begin position="55"/>
        <end position="75"/>
    </location>
</feature>
<dbReference type="STRING" id="862517.HMPREF9225_1716"/>
<feature type="transmembrane region" description="Helical" evidence="1">
    <location>
        <begin position="210"/>
        <end position="232"/>
    </location>
</feature>
<keyword evidence="1" id="KW-0812">Transmembrane</keyword>
<sequence>MLEDILSVYKISISKTIKSIKECPFLIILTPIYFLLIEVFSYISLKISFAGGNLLIGFVRPVGYALLISSYFQMLEDGIIYKRINLKSLPGSFGRYFYQVYSVFFILIILDYLLRGVGSIGSIDIIVGIIINIIFSSVSEGIYIEGDNGISAFQEALVFMKENFIHWIVPTAIVIFGLEKILIGTGNFYFSDNLLLQNIGNSINSFISLGLNPARIVSILIFEIILSAFAIFRYHMYKMLRGSSIRKRKFQGII</sequence>
<dbReference type="RefSeq" id="WP_008902491.1">
    <property type="nucleotide sequence ID" value="NZ_GL397071.1"/>
</dbReference>
<feature type="transmembrane region" description="Helical" evidence="1">
    <location>
        <begin position="120"/>
        <end position="143"/>
    </location>
</feature>
<dbReference type="AlphaFoldDB" id="E0NNH7"/>
<evidence type="ECO:0000256" key="1">
    <source>
        <dbReference type="SAM" id="Phobius"/>
    </source>
</evidence>
<name>E0NNH7_9FIRM</name>